<dbReference type="SUPFAM" id="SSF48452">
    <property type="entry name" value="TPR-like"/>
    <property type="match status" value="2"/>
</dbReference>
<dbReference type="InterPro" id="IPR011990">
    <property type="entry name" value="TPR-like_helical_dom_sf"/>
</dbReference>
<evidence type="ECO:0000256" key="7">
    <source>
        <dbReference type="SAM" id="MobiDB-lite"/>
    </source>
</evidence>
<comment type="caution">
    <text evidence="8">The sequence shown here is derived from an EMBL/GenBank/DDBJ whole genome shotgun (WGS) entry which is preliminary data.</text>
</comment>
<evidence type="ECO:0000256" key="1">
    <source>
        <dbReference type="ARBA" id="ARBA00004496"/>
    </source>
</evidence>
<name>A0A1X0NYE0_9TRYP</name>
<evidence type="ECO:0000256" key="3">
    <source>
        <dbReference type="ARBA" id="ARBA00022737"/>
    </source>
</evidence>
<dbReference type="PANTHER" id="PTHR46630:SF1">
    <property type="entry name" value="TETRATRICOPEPTIDE REPEAT PROTEIN 29"/>
    <property type="match status" value="1"/>
</dbReference>
<feature type="region of interest" description="Disordered" evidence="7">
    <location>
        <begin position="1"/>
        <end position="93"/>
    </location>
</feature>
<reference evidence="8 9" key="1">
    <citation type="submission" date="2017-03" db="EMBL/GenBank/DDBJ databases">
        <title>An alternative strategy for trypanosome survival in the mammalian bloodstream revealed through genome and transcriptome analysis of the ubiquitous bovine parasite Trypanosoma (Megatrypanum) theileri.</title>
        <authorList>
            <person name="Kelly S."/>
            <person name="Ivens A."/>
            <person name="Mott A."/>
            <person name="O'Neill E."/>
            <person name="Emms D."/>
            <person name="Macleod O."/>
            <person name="Voorheis P."/>
            <person name="Matthews J."/>
            <person name="Matthews K."/>
            <person name="Carrington M."/>
        </authorList>
    </citation>
    <scope>NUCLEOTIDE SEQUENCE [LARGE SCALE GENOMIC DNA]</scope>
    <source>
        <strain evidence="8">Edinburgh</strain>
    </source>
</reference>
<gene>
    <name evidence="8" type="ORF">TM35_000111550</name>
</gene>
<dbReference type="RefSeq" id="XP_028883687.1">
    <property type="nucleotide sequence ID" value="XM_029024864.1"/>
</dbReference>
<dbReference type="AlphaFoldDB" id="A0A1X0NYE0"/>
<evidence type="ECO:0000313" key="8">
    <source>
        <dbReference type="EMBL" id="ORC89621.1"/>
    </source>
</evidence>
<keyword evidence="9" id="KW-1185">Reference proteome</keyword>
<keyword evidence="4 6" id="KW-0802">TPR repeat</keyword>
<feature type="repeat" description="TPR" evidence="6">
    <location>
        <begin position="425"/>
        <end position="458"/>
    </location>
</feature>
<organism evidence="8 9">
    <name type="scientific">Trypanosoma theileri</name>
    <dbReference type="NCBI Taxonomy" id="67003"/>
    <lineage>
        <taxon>Eukaryota</taxon>
        <taxon>Discoba</taxon>
        <taxon>Euglenozoa</taxon>
        <taxon>Kinetoplastea</taxon>
        <taxon>Metakinetoplastina</taxon>
        <taxon>Trypanosomatida</taxon>
        <taxon>Trypanosomatidae</taxon>
        <taxon>Trypanosoma</taxon>
    </lineage>
</organism>
<keyword evidence="2" id="KW-0963">Cytoplasm</keyword>
<dbReference type="PANTHER" id="PTHR46630">
    <property type="entry name" value="TETRATRICOPEPTIDE REPEAT PROTEIN 29"/>
    <property type="match status" value="1"/>
</dbReference>
<keyword evidence="8" id="KW-0282">Flagellum</keyword>
<evidence type="ECO:0000313" key="9">
    <source>
        <dbReference type="Proteomes" id="UP000192257"/>
    </source>
</evidence>
<protein>
    <recommendedName>
        <fullName evidence="5">Tetratricopeptide repeat protein 29</fullName>
    </recommendedName>
</protein>
<dbReference type="Proteomes" id="UP000192257">
    <property type="component" value="Unassembled WGS sequence"/>
</dbReference>
<dbReference type="GeneID" id="39984644"/>
<dbReference type="Gene3D" id="1.25.40.10">
    <property type="entry name" value="Tetratricopeptide repeat domain"/>
    <property type="match status" value="2"/>
</dbReference>
<evidence type="ECO:0000256" key="2">
    <source>
        <dbReference type="ARBA" id="ARBA00022490"/>
    </source>
</evidence>
<dbReference type="OrthoDB" id="626167at2759"/>
<dbReference type="VEuPathDB" id="TriTrypDB:TM35_000111550"/>
<dbReference type="Pfam" id="PF13181">
    <property type="entry name" value="TPR_8"/>
    <property type="match status" value="1"/>
</dbReference>
<keyword evidence="8" id="KW-0969">Cilium</keyword>
<evidence type="ECO:0000256" key="4">
    <source>
        <dbReference type="ARBA" id="ARBA00022803"/>
    </source>
</evidence>
<dbReference type="GO" id="GO:0005737">
    <property type="term" value="C:cytoplasm"/>
    <property type="evidence" value="ECO:0007669"/>
    <property type="project" value="UniProtKB-SubCell"/>
</dbReference>
<keyword evidence="8" id="KW-0966">Cell projection</keyword>
<sequence length="509" mass="57607">MRKREVEIVAPSTEKYATYPVAPPTKGQQQQKQSKQQQKQKKQQQPPLPEEPQNQRQLILAPIKPPVRRSVDAVGSQQHTSRRRPPLITQSQRDALTVSAFGFGTTRHGPPDRSASSITGEFTTAATTTTGTATGGGVGVVLAQREKDSLRFHLCVDALADGCVATYIHLFQLAHRPPVCVDPLAQTHFTIPDDRLRWVREQLSAVEVLRRQSEFRDAVNCCYTLADYFESERDHEEAAWHYETALRYAMESLERPLEQEVRETYAAFFERRKQYRKALALYEVMYKLAIAIEDEKTANAASFHMMRTCRALAEEMMQTNPEEARRFLERALSISRRVGSGENEAACCYSLGILCEQLGDLPGALRYQQAFYEVSRREKLTEDEKTAALVVAGLQERMHMGPEAMESLQRALSLAREVGDLEGVCRATMQLGQAYKSSGEEEKALEYFRQNFETARQQNNQDLEDQARVALGFALGEYYYTHAGNGRGYVPIVCYDIKAQLEWMSNGVL</sequence>
<dbReference type="InterPro" id="IPR019734">
    <property type="entry name" value="TPR_rpt"/>
</dbReference>
<comment type="subcellular location">
    <subcellularLocation>
        <location evidence="1">Cytoplasm</location>
    </subcellularLocation>
</comment>
<evidence type="ECO:0000256" key="5">
    <source>
        <dbReference type="ARBA" id="ARBA00040665"/>
    </source>
</evidence>
<accession>A0A1X0NYE0</accession>
<proteinExistence type="predicted"/>
<keyword evidence="3" id="KW-0677">Repeat</keyword>
<evidence type="ECO:0000256" key="6">
    <source>
        <dbReference type="PROSITE-ProRule" id="PRU00339"/>
    </source>
</evidence>
<feature type="compositionally biased region" description="Low complexity" evidence="7">
    <location>
        <begin position="24"/>
        <end position="37"/>
    </location>
</feature>
<dbReference type="PROSITE" id="PS50005">
    <property type="entry name" value="TPR"/>
    <property type="match status" value="1"/>
</dbReference>
<dbReference type="EMBL" id="NBCO01000011">
    <property type="protein sequence ID" value="ORC89621.1"/>
    <property type="molecule type" value="Genomic_DNA"/>
</dbReference>
<dbReference type="GO" id="GO:0003341">
    <property type="term" value="P:cilium movement"/>
    <property type="evidence" value="ECO:0007669"/>
    <property type="project" value="TreeGrafter"/>
</dbReference>
<dbReference type="InterPro" id="IPR051476">
    <property type="entry name" value="Bac_ResReg_Asp_Phosphatase"/>
</dbReference>
<dbReference type="Pfam" id="PF13424">
    <property type="entry name" value="TPR_12"/>
    <property type="match status" value="1"/>
</dbReference>
<dbReference type="GO" id="GO:0005929">
    <property type="term" value="C:cilium"/>
    <property type="evidence" value="ECO:0007669"/>
    <property type="project" value="TreeGrafter"/>
</dbReference>